<dbReference type="PANTHER" id="PTHR12760">
    <property type="entry name" value="TETRATRICOPEPTIDE REPEAT PROTEIN"/>
    <property type="match status" value="1"/>
</dbReference>
<dbReference type="SUPFAM" id="SSF48452">
    <property type="entry name" value="TPR-like"/>
    <property type="match status" value="1"/>
</dbReference>
<evidence type="ECO:0000256" key="2">
    <source>
        <dbReference type="ARBA" id="ARBA00022803"/>
    </source>
</evidence>
<sequence>MARHTYQQVVDRLSELQRTGERRPAEVVELGRWLFQEYKPSALSLPFLPCGTSAAALDPSEPAHWLLTEQVFLATLDVKDWDFANQLLSTLRRKFTQSNRVDRLAAMLLEAQGQYRDAGLVYNRLIEAEPTDMFASKRKIAIAKAQGQTSDAIVQLNKYLDIHANDLEAWLELADLYLRDSLHAQASFCLEEAIMLQPHNHILNQKYGEIQYTLGHYAVAFKYFCRAVELCTDYLRGLYALKLCVGRLRPDVVGNTGRVQKATETTAPPSADVLDQIDLLATERILAVTNGTGKGAKVGAGDRQLPTYLRSTVEEWLKEVAA</sequence>
<accession>A0A9W8A2F8</accession>
<comment type="subunit">
    <text evidence="4">Component of the ER membrane protein complex (EMC).</text>
</comment>
<gene>
    <name evidence="6" type="primary">oca3</name>
    <name evidence="6" type="ORF">IWQ60_007979</name>
</gene>
<evidence type="ECO:0000256" key="1">
    <source>
        <dbReference type="ARBA" id="ARBA00022737"/>
    </source>
</evidence>
<organism evidence="6 7">
    <name type="scientific">Tieghemiomyces parasiticus</name>
    <dbReference type="NCBI Taxonomy" id="78921"/>
    <lineage>
        <taxon>Eukaryota</taxon>
        <taxon>Fungi</taxon>
        <taxon>Fungi incertae sedis</taxon>
        <taxon>Zoopagomycota</taxon>
        <taxon>Kickxellomycotina</taxon>
        <taxon>Dimargaritomycetes</taxon>
        <taxon>Dimargaritales</taxon>
        <taxon>Dimargaritaceae</taxon>
        <taxon>Tieghemiomyces</taxon>
    </lineage>
</organism>
<evidence type="ECO:0000256" key="4">
    <source>
        <dbReference type="RuleBase" id="RU367091"/>
    </source>
</evidence>
<dbReference type="InterPro" id="IPR011990">
    <property type="entry name" value="TPR-like_helical_dom_sf"/>
</dbReference>
<dbReference type="PROSITE" id="PS50005">
    <property type="entry name" value="TPR"/>
    <property type="match status" value="1"/>
</dbReference>
<keyword evidence="7" id="KW-1185">Reference proteome</keyword>
<dbReference type="Pfam" id="PF22890">
    <property type="entry name" value="TPR_EMC2"/>
    <property type="match status" value="1"/>
</dbReference>
<dbReference type="EMBL" id="JANBPT010000567">
    <property type="protein sequence ID" value="KAJ1916838.1"/>
    <property type="molecule type" value="Genomic_DNA"/>
</dbReference>
<evidence type="ECO:0000256" key="3">
    <source>
        <dbReference type="PROSITE-ProRule" id="PRU00339"/>
    </source>
</evidence>
<name>A0A9W8A2F8_9FUNG</name>
<dbReference type="AlphaFoldDB" id="A0A9W8A2F8"/>
<dbReference type="GO" id="GO:0072546">
    <property type="term" value="C:EMC complex"/>
    <property type="evidence" value="ECO:0007669"/>
    <property type="project" value="UniProtKB-UniRule"/>
</dbReference>
<comment type="function">
    <text evidence="4">Part of the endoplasmic reticulum membrane protein complex (EMC) that enables the energy-independent insertion into endoplasmic reticulum membranes of newly synthesized membrane proteins.</text>
</comment>
<dbReference type="InterPro" id="IPR055217">
    <property type="entry name" value="TPR_EMC2"/>
</dbReference>
<proteinExistence type="inferred from homology"/>
<protein>
    <recommendedName>
        <fullName evidence="4">ER membrane protein complex subunit 2</fullName>
    </recommendedName>
</protein>
<comment type="similarity">
    <text evidence="4">Belongs to the EMC2 family.</text>
</comment>
<evidence type="ECO:0000313" key="6">
    <source>
        <dbReference type="EMBL" id="KAJ1916838.1"/>
    </source>
</evidence>
<feature type="domain" description="EMC2 TPR-like" evidence="5">
    <location>
        <begin position="101"/>
        <end position="211"/>
    </location>
</feature>
<evidence type="ECO:0000313" key="7">
    <source>
        <dbReference type="Proteomes" id="UP001150569"/>
    </source>
</evidence>
<dbReference type="OrthoDB" id="124397at2759"/>
<feature type="repeat" description="TPR" evidence="3">
    <location>
        <begin position="167"/>
        <end position="200"/>
    </location>
</feature>
<dbReference type="InterPro" id="IPR039856">
    <property type="entry name" value="EMC2-like"/>
</dbReference>
<keyword evidence="4" id="KW-0256">Endoplasmic reticulum</keyword>
<dbReference type="Gene3D" id="1.25.40.10">
    <property type="entry name" value="Tetratricopeptide repeat domain"/>
    <property type="match status" value="1"/>
</dbReference>
<comment type="caution">
    <text evidence="6">The sequence shown here is derived from an EMBL/GenBank/DDBJ whole genome shotgun (WGS) entry which is preliminary data.</text>
</comment>
<keyword evidence="2 3" id="KW-0802">TPR repeat</keyword>
<reference evidence="6" key="1">
    <citation type="submission" date="2022-07" db="EMBL/GenBank/DDBJ databases">
        <title>Phylogenomic reconstructions and comparative analyses of Kickxellomycotina fungi.</title>
        <authorList>
            <person name="Reynolds N.K."/>
            <person name="Stajich J.E."/>
            <person name="Barry K."/>
            <person name="Grigoriev I.V."/>
            <person name="Crous P."/>
            <person name="Smith M.E."/>
        </authorList>
    </citation>
    <scope>NUCLEOTIDE SEQUENCE</scope>
    <source>
        <strain evidence="6">RSA 861</strain>
    </source>
</reference>
<dbReference type="Proteomes" id="UP001150569">
    <property type="component" value="Unassembled WGS sequence"/>
</dbReference>
<dbReference type="InterPro" id="IPR019734">
    <property type="entry name" value="TPR_rpt"/>
</dbReference>
<keyword evidence="1" id="KW-0677">Repeat</keyword>
<keyword evidence="4" id="KW-0472">Membrane</keyword>
<evidence type="ECO:0000259" key="5">
    <source>
        <dbReference type="Pfam" id="PF22890"/>
    </source>
</evidence>
<comment type="subcellular location">
    <subcellularLocation>
        <location evidence="4">Endoplasmic reticulum membrane</location>
        <topology evidence="4">Peripheral membrane protein</topology>
        <orientation evidence="4">Cytoplasmic side</orientation>
    </subcellularLocation>
</comment>